<dbReference type="GO" id="GO:0008380">
    <property type="term" value="P:RNA splicing"/>
    <property type="evidence" value="ECO:0007669"/>
    <property type="project" value="UniProtKB-KW"/>
</dbReference>
<evidence type="ECO:0000256" key="3">
    <source>
        <dbReference type="ARBA" id="ARBA00008218"/>
    </source>
</evidence>
<dbReference type="GO" id="GO:0006397">
    <property type="term" value="P:mRNA processing"/>
    <property type="evidence" value="ECO:0007669"/>
    <property type="project" value="UniProtKB-KW"/>
</dbReference>
<feature type="domain" description="U4/U6.U5 small nuclear ribonucleoprotein 27kDa protein" evidence="9">
    <location>
        <begin position="177"/>
        <end position="232"/>
    </location>
</feature>
<evidence type="ECO:0000256" key="1">
    <source>
        <dbReference type="ARBA" id="ARBA00003632"/>
    </source>
</evidence>
<evidence type="ECO:0000313" key="11">
    <source>
        <dbReference type="Proteomes" id="UP000724874"/>
    </source>
</evidence>
<dbReference type="PANTHER" id="PTHR31077:SF1">
    <property type="entry name" value="U4_U6.U5 SMALL NUCLEAR RIBONUCLEOPROTEIN 27 KDA PROTEIN"/>
    <property type="match status" value="1"/>
</dbReference>
<feature type="compositionally biased region" description="Basic and acidic residues" evidence="8">
    <location>
        <begin position="56"/>
        <end position="130"/>
    </location>
</feature>
<evidence type="ECO:0000256" key="6">
    <source>
        <dbReference type="ARBA" id="ARBA00023187"/>
    </source>
</evidence>
<dbReference type="PANTHER" id="PTHR31077">
    <property type="entry name" value="U4/U6.U5 SMALL NUCLEAR RIBONUCLEOPROTEIN 27 KDA PROTEIN"/>
    <property type="match status" value="1"/>
</dbReference>
<dbReference type="Pfam" id="PF08648">
    <property type="entry name" value="SNRNP27"/>
    <property type="match status" value="1"/>
</dbReference>
<evidence type="ECO:0000256" key="5">
    <source>
        <dbReference type="ARBA" id="ARBA00022664"/>
    </source>
</evidence>
<keyword evidence="5" id="KW-0507">mRNA processing</keyword>
<keyword evidence="7" id="KW-0539">Nucleus</keyword>
<comment type="function">
    <text evidence="1">May play a role in mRNA splicing.</text>
</comment>
<feature type="compositionally biased region" description="Acidic residues" evidence="8">
    <location>
        <begin position="166"/>
        <end position="180"/>
    </location>
</feature>
<feature type="region of interest" description="Disordered" evidence="8">
    <location>
        <begin position="1"/>
        <end position="181"/>
    </location>
</feature>
<comment type="caution">
    <text evidence="10">The sequence shown here is derived from an EMBL/GenBank/DDBJ whole genome shotgun (WGS) entry which is preliminary data.</text>
</comment>
<reference evidence="10" key="1">
    <citation type="submission" date="2020-11" db="EMBL/GenBank/DDBJ databases">
        <authorList>
            <consortium name="DOE Joint Genome Institute"/>
            <person name="Ahrendt S."/>
            <person name="Riley R."/>
            <person name="Andreopoulos W."/>
            <person name="LaButti K."/>
            <person name="Pangilinan J."/>
            <person name="Ruiz-duenas F.J."/>
            <person name="Barrasa J.M."/>
            <person name="Sanchez-Garcia M."/>
            <person name="Camarero S."/>
            <person name="Miyauchi S."/>
            <person name="Serrano A."/>
            <person name="Linde D."/>
            <person name="Babiker R."/>
            <person name="Drula E."/>
            <person name="Ayuso-Fernandez I."/>
            <person name="Pacheco R."/>
            <person name="Padilla G."/>
            <person name="Ferreira P."/>
            <person name="Barriuso J."/>
            <person name="Kellner H."/>
            <person name="Castanera R."/>
            <person name="Alfaro M."/>
            <person name="Ramirez L."/>
            <person name="Pisabarro A.G."/>
            <person name="Kuo A."/>
            <person name="Tritt A."/>
            <person name="Lipzen A."/>
            <person name="He G."/>
            <person name="Yan M."/>
            <person name="Ng V."/>
            <person name="Cullen D."/>
            <person name="Martin F."/>
            <person name="Rosso M.-N."/>
            <person name="Henrissat B."/>
            <person name="Hibbett D."/>
            <person name="Martinez A.T."/>
            <person name="Grigoriev I.V."/>
        </authorList>
    </citation>
    <scope>NUCLEOTIDE SEQUENCE</scope>
    <source>
        <strain evidence="10">AH 44721</strain>
    </source>
</reference>
<evidence type="ECO:0000259" key="9">
    <source>
        <dbReference type="Pfam" id="PF08648"/>
    </source>
</evidence>
<comment type="subunit">
    <text evidence="4">Part of a tri-snRNP complex.</text>
</comment>
<protein>
    <recommendedName>
        <fullName evidence="9">U4/U6.U5 small nuclear ribonucleoprotein 27kDa protein domain-containing protein</fullName>
    </recommendedName>
</protein>
<proteinExistence type="inferred from homology"/>
<dbReference type="Proteomes" id="UP000724874">
    <property type="component" value="Unassembled WGS sequence"/>
</dbReference>
<dbReference type="GO" id="GO:0071011">
    <property type="term" value="C:precatalytic spliceosome"/>
    <property type="evidence" value="ECO:0007669"/>
    <property type="project" value="TreeGrafter"/>
</dbReference>
<dbReference type="OrthoDB" id="21368at2759"/>
<dbReference type="AlphaFoldDB" id="A0A9P5NWN0"/>
<evidence type="ECO:0000313" key="10">
    <source>
        <dbReference type="EMBL" id="KAF8911077.1"/>
    </source>
</evidence>
<keyword evidence="11" id="KW-1185">Reference proteome</keyword>
<feature type="compositionally biased region" description="Basic and acidic residues" evidence="8">
    <location>
        <begin position="1"/>
        <end position="27"/>
    </location>
</feature>
<dbReference type="InterPro" id="IPR013957">
    <property type="entry name" value="SNRNP27"/>
</dbReference>
<evidence type="ECO:0000256" key="2">
    <source>
        <dbReference type="ARBA" id="ARBA00004123"/>
    </source>
</evidence>
<evidence type="ECO:0000256" key="4">
    <source>
        <dbReference type="ARBA" id="ARBA00011825"/>
    </source>
</evidence>
<sequence>MSSRPDPRRRDRSWEREDRDRDRDRHSHGSRGGRSRGGGGSYRDEPRRRSSRSRSPRRDRDGDRRDRRERDYKHDRDDDRRDRDRDRYADDRRRDREDHRRDSQRKDDRVKPVRDDALAKDGESKDRVAPRTEPGPSSQLERANSNPTSSSRPNLDPDTPQRPAEEEGEAMDDDMNDEDAAMMGMMGMNGFGTTKGKHVVGNQIGAVNIKKVRTWRQYMNRRGGFNRPLDKIK</sequence>
<organism evidence="10 11">
    <name type="scientific">Gymnopilus junonius</name>
    <name type="common">Spectacular rustgill mushroom</name>
    <name type="synonym">Gymnopilus spectabilis subsp. junonius</name>
    <dbReference type="NCBI Taxonomy" id="109634"/>
    <lineage>
        <taxon>Eukaryota</taxon>
        <taxon>Fungi</taxon>
        <taxon>Dikarya</taxon>
        <taxon>Basidiomycota</taxon>
        <taxon>Agaricomycotina</taxon>
        <taxon>Agaricomycetes</taxon>
        <taxon>Agaricomycetidae</taxon>
        <taxon>Agaricales</taxon>
        <taxon>Agaricineae</taxon>
        <taxon>Hymenogastraceae</taxon>
        <taxon>Gymnopilus</taxon>
    </lineage>
</organism>
<evidence type="ECO:0000256" key="8">
    <source>
        <dbReference type="SAM" id="MobiDB-lite"/>
    </source>
</evidence>
<dbReference type="EMBL" id="JADNYJ010000005">
    <property type="protein sequence ID" value="KAF8911077.1"/>
    <property type="molecule type" value="Genomic_DNA"/>
</dbReference>
<comment type="similarity">
    <text evidence="3">Belongs to the SNUT3 family.</text>
</comment>
<name>A0A9P5NWN0_GYMJU</name>
<evidence type="ECO:0000256" key="7">
    <source>
        <dbReference type="ARBA" id="ARBA00023242"/>
    </source>
</evidence>
<feature type="compositionally biased region" description="Polar residues" evidence="8">
    <location>
        <begin position="135"/>
        <end position="153"/>
    </location>
</feature>
<keyword evidence="6" id="KW-0508">mRNA splicing</keyword>
<comment type="subcellular location">
    <subcellularLocation>
        <location evidence="2">Nucleus</location>
    </subcellularLocation>
</comment>
<gene>
    <name evidence="10" type="ORF">CPB84DRAFT_1763301</name>
</gene>
<accession>A0A9P5NWN0</accession>